<feature type="domain" description="RGS" evidence="2">
    <location>
        <begin position="402"/>
        <end position="518"/>
    </location>
</feature>
<gene>
    <name evidence="3" type="primary">RGS2</name>
    <name evidence="3" type="ORF">N1851_010333</name>
</gene>
<comment type="caution">
    <text evidence="3">The sequence shown here is derived from an EMBL/GenBank/DDBJ whole genome shotgun (WGS) entry which is preliminary data.</text>
</comment>
<feature type="compositionally biased region" description="Polar residues" evidence="1">
    <location>
        <begin position="189"/>
        <end position="198"/>
    </location>
</feature>
<dbReference type="InterPro" id="IPR024066">
    <property type="entry name" value="RGS_subdom1/3"/>
</dbReference>
<dbReference type="Gene3D" id="1.10.167.10">
    <property type="entry name" value="Regulator of G-protein Signalling 4, domain 2"/>
    <property type="match status" value="3"/>
</dbReference>
<dbReference type="Gene3D" id="1.10.196.10">
    <property type="match status" value="2"/>
</dbReference>
<reference evidence="3" key="1">
    <citation type="journal article" date="2023" name="Front. Mar. Sci.">
        <title>A new Merluccius polli reference genome to investigate the effects of global change in West African waters.</title>
        <authorList>
            <person name="Mateo J.L."/>
            <person name="Blanco-Fernandez C."/>
            <person name="Garcia-Vazquez E."/>
            <person name="Machado-Schiaffino G."/>
        </authorList>
    </citation>
    <scope>NUCLEOTIDE SEQUENCE</scope>
    <source>
        <strain evidence="3">C29</strain>
        <tissue evidence="3">Fin</tissue>
    </source>
</reference>
<evidence type="ECO:0000259" key="2">
    <source>
        <dbReference type="PROSITE" id="PS50132"/>
    </source>
</evidence>
<accession>A0AA47MYS4</accession>
<dbReference type="AlphaFoldDB" id="A0AA47MYS4"/>
<feature type="region of interest" description="Disordered" evidence="1">
    <location>
        <begin position="182"/>
        <end position="201"/>
    </location>
</feature>
<protein>
    <submittedName>
        <fullName evidence="3">Regulator of G-protein signaling 2</fullName>
    </submittedName>
</protein>
<dbReference type="EMBL" id="JAOPHQ010001839">
    <property type="protein sequence ID" value="KAK0149142.1"/>
    <property type="molecule type" value="Genomic_DNA"/>
</dbReference>
<dbReference type="SUPFAM" id="SSF48097">
    <property type="entry name" value="Regulator of G-protein signaling, RGS"/>
    <property type="match status" value="3"/>
</dbReference>
<dbReference type="FunFam" id="1.10.167.10:FF:000001">
    <property type="entry name" value="Putative regulator of g-protein signaling 12"/>
    <property type="match status" value="3"/>
</dbReference>
<evidence type="ECO:0000313" key="4">
    <source>
        <dbReference type="Proteomes" id="UP001174136"/>
    </source>
</evidence>
<evidence type="ECO:0000256" key="1">
    <source>
        <dbReference type="SAM" id="MobiDB-lite"/>
    </source>
</evidence>
<dbReference type="PANTHER" id="PTHR10845:SF43">
    <property type="entry name" value="REGULATOR OF G-PROTEIN SIGNALING 2"/>
    <property type="match status" value="1"/>
</dbReference>
<dbReference type="InterPro" id="IPR016137">
    <property type="entry name" value="RGS"/>
</dbReference>
<dbReference type="PROSITE" id="PS50132">
    <property type="entry name" value="RGS"/>
    <property type="match status" value="3"/>
</dbReference>
<dbReference type="InterPro" id="IPR036305">
    <property type="entry name" value="RGS_sf"/>
</dbReference>
<name>A0AA47MYS4_MERPO</name>
<dbReference type="Pfam" id="PF00615">
    <property type="entry name" value="RGS"/>
    <property type="match status" value="3"/>
</dbReference>
<evidence type="ECO:0000313" key="3">
    <source>
        <dbReference type="EMBL" id="KAK0149142.1"/>
    </source>
</evidence>
<dbReference type="PANTHER" id="PTHR10845">
    <property type="entry name" value="REGULATOR OF G PROTEIN SIGNALING"/>
    <property type="match status" value="1"/>
</dbReference>
<feature type="domain" description="RGS" evidence="2">
    <location>
        <begin position="258"/>
        <end position="360"/>
    </location>
</feature>
<dbReference type="InterPro" id="IPR044926">
    <property type="entry name" value="RGS_subdomain_2"/>
</dbReference>
<organism evidence="3 4">
    <name type="scientific">Merluccius polli</name>
    <name type="common">Benguela hake</name>
    <name type="synonym">Merluccius cadenati</name>
    <dbReference type="NCBI Taxonomy" id="89951"/>
    <lineage>
        <taxon>Eukaryota</taxon>
        <taxon>Metazoa</taxon>
        <taxon>Chordata</taxon>
        <taxon>Craniata</taxon>
        <taxon>Vertebrata</taxon>
        <taxon>Euteleostomi</taxon>
        <taxon>Actinopterygii</taxon>
        <taxon>Neopterygii</taxon>
        <taxon>Teleostei</taxon>
        <taxon>Neoteleostei</taxon>
        <taxon>Acanthomorphata</taxon>
        <taxon>Zeiogadaria</taxon>
        <taxon>Gadariae</taxon>
        <taxon>Gadiformes</taxon>
        <taxon>Gadoidei</taxon>
        <taxon>Merlucciidae</taxon>
        <taxon>Merluccius</taxon>
    </lineage>
</organism>
<keyword evidence="4" id="KW-1185">Reference proteome</keyword>
<dbReference type="Proteomes" id="UP001174136">
    <property type="component" value="Unassembled WGS sequence"/>
</dbReference>
<dbReference type="SMART" id="SM00315">
    <property type="entry name" value="RGS"/>
    <property type="match status" value="3"/>
</dbReference>
<proteinExistence type="predicted"/>
<feature type="domain" description="RGS" evidence="2">
    <location>
        <begin position="69"/>
        <end position="180"/>
    </location>
</feature>
<dbReference type="PRINTS" id="PR01301">
    <property type="entry name" value="RGSPROTEIN"/>
</dbReference>
<sequence length="528" mass="61638">MPKRLFSKVRIYEFKDLIQNAKRPRRIDILRSHKKRRRDVHEMCVLVRDTQDKACPSKLSSGDEILPSSLEKMLRDQEHLAAFRAFLRSEYSEENVDFWLACEAFRQTAAPGERSRKAEHIYREFLHPDAQREVNVDHRTRERIQGSLAQRWPPAGCFDEAQRNIYLLMERDPWPRFLGSGACPGPGHKTTTTRTMPSLSVGGGPLDAEIFNMDQRGDDRRHNRNIGKNFMCRLQCMFSHTSSSERLSLEDTQQWSQSLERLLESKYGLATFRTFLKSEFSDENIEFWLTCEDYKKIRSSFRMSSRANKIYEQFIKAESPKEINIDHHTREQIKRSVKAPTVFCFDDAQKIVYGLMERDSRQWKIPMGIFLKMSPSQTQAKGVIKSRFHRPTVDDVNQWAQSLDKLLAHKYGKAVYCVFLKSEFCEENIEFWMACEDFRTSKSKTKMAMKAKRIAEEFVMSNAPKEINLDFHTKEAILQSLAEPTASSFLAAQRKVYSLMDNNSYPRFLLSDLYRDALLGAQARHKRA</sequence>